<dbReference type="InterPro" id="IPR008928">
    <property type="entry name" value="6-hairpin_glycosidase_sf"/>
</dbReference>
<dbReference type="AlphaFoldDB" id="A0A8H4M7B5"/>
<evidence type="ECO:0000259" key="3">
    <source>
        <dbReference type="Pfam" id="PF17390"/>
    </source>
</evidence>
<sequence>MAETVLEHLSKPSLELVLYEKRSKKTMNEAWAPVENIQPWPNFTFQNVMQRFGVDLRRRIETYYPVPQCQRAGIHKVFDVRGLSDAVLATMVVPTSYALPPGLFTASCARSEIETDTNPDWAAGNGAKLKENPSLTVQRPVPLVLGDTKYGWPYEEAIAVITSHPDGYDEATNLDNIRPVQFLVFGCLCRKKTNEPHHDPNASQGTRLNITAAARPQQYPRGAVDIGVIEYTEVPWHGRSDRMTPNMLLYAIVSLANENHRLRTHLDALGPPLAESIQTSSSQSHARRGSGQVADVKGKARVTTGTEGGIRAGPQQRLAAKSSRGSWKIVIKYAVRTRIFHTPSTSEFSPPNFAEVTFMISSTPGLHTYGGKATFHGVSSVTYDFGRNVAGIVSLDVSRLTSQDAFIGVTFSESSLWINNEACDATADAGLDSPLWFPVGHGPGRYTAEKKHNRGAFRYLTLVTNTSATVVVERVRVNFTAAPTQNLRAYTGYFHSNDELLNRIWYAGAYTNQLCTIDPSMGNALPLLGTITSSGNITLPETLPWWSNYTIANGSSVLTDGAKRDRLVWPGDMSTALESVAVSTYDLYSVRVALESLFAMQKTDGRLPYAGKPFYDTISYTYHLHSLIGVSYYYRYSGDKNWLAAHWSQYKRALQWSLSSIDDTGLANVTASADWLRFGMGGHNIEANAILYFVLQESLLLSKTLNDTTSSSTWSGIATTLKSSANARLWDPAAGLYRDNETTTLHPQDGNAWALKANLTLSSNQSSTISTALSARWGPYGAPAPEAGSTISPFITGFELQAHFLADQPQRGLDLMRRQWGFMLDDPRMTQSTFIEGYSTDGSLHYAPYSNDARISHAHGWATGPTAALMFYAAGLQIVGAGGERWVFKPQPGDLRVVEAGFSTSLGRFETVYKRGINGYTKLVFTTPKGTRGDVKLDAEGVLVSSNGTRVRLVDGIATGLHGGTWRLNRA</sequence>
<dbReference type="PANTHER" id="PTHR34987">
    <property type="entry name" value="C, PUTATIVE (AFU_ORTHOLOGUE AFUA_3G02880)-RELATED"/>
    <property type="match status" value="1"/>
</dbReference>
<dbReference type="PANTHER" id="PTHR34987:SF6">
    <property type="entry name" value="ALPHA-L-RHAMNOSIDASE SIX-HAIRPIN GLYCOSIDASE DOMAIN-CONTAINING PROTEIN"/>
    <property type="match status" value="1"/>
</dbReference>
<organism evidence="4 5">
    <name type="scientific">Aspergillus fumigatiaffinis</name>
    <dbReference type="NCBI Taxonomy" id="340414"/>
    <lineage>
        <taxon>Eukaryota</taxon>
        <taxon>Fungi</taxon>
        <taxon>Dikarya</taxon>
        <taxon>Ascomycota</taxon>
        <taxon>Pezizomycotina</taxon>
        <taxon>Eurotiomycetes</taxon>
        <taxon>Eurotiomycetidae</taxon>
        <taxon>Eurotiales</taxon>
        <taxon>Aspergillaceae</taxon>
        <taxon>Aspergillus</taxon>
        <taxon>Aspergillus subgen. Fumigati</taxon>
    </lineage>
</organism>
<evidence type="ECO:0008006" key="6">
    <source>
        <dbReference type="Google" id="ProtNLM"/>
    </source>
</evidence>
<evidence type="ECO:0000313" key="5">
    <source>
        <dbReference type="Proteomes" id="UP000653565"/>
    </source>
</evidence>
<dbReference type="Proteomes" id="UP000653565">
    <property type="component" value="Unassembled WGS sequence"/>
</dbReference>
<reference evidence="4" key="2">
    <citation type="submission" date="2020-04" db="EMBL/GenBank/DDBJ databases">
        <authorList>
            <person name="Santos R.A.C."/>
            <person name="Steenwyk J.L."/>
            <person name="Rivero-Menendez O."/>
            <person name="Mead M.E."/>
            <person name="Silva L.P."/>
            <person name="Bastos R.W."/>
            <person name="Alastruey-Izquierdo A."/>
            <person name="Goldman G.H."/>
            <person name="Rokas A."/>
        </authorList>
    </citation>
    <scope>NUCLEOTIDE SEQUENCE</scope>
    <source>
        <strain evidence="4">CNM-CM6805</strain>
    </source>
</reference>
<reference evidence="4" key="1">
    <citation type="journal article" date="2020" name="bioRxiv">
        <title>Genomic and phenotypic heterogeneity of clinical isolates of the human pathogens Aspergillus fumigatus, Aspergillus lentulus and Aspergillus fumigatiaffinis.</title>
        <authorList>
            <person name="dos Santos R.A.C."/>
            <person name="Steenwyk J.L."/>
            <person name="Rivero-Menendez O."/>
            <person name="Mead M.E."/>
            <person name="Silva L.P."/>
            <person name="Bastos R.W."/>
            <person name="Alastruey-Izquierdo A."/>
            <person name="Goldman G.H."/>
            <person name="Rokas A."/>
        </authorList>
    </citation>
    <scope>NUCLEOTIDE SEQUENCE</scope>
    <source>
        <strain evidence="4">CNM-CM6805</strain>
    </source>
</reference>
<name>A0A8H4M7B5_9EURO</name>
<dbReference type="GO" id="GO:0003824">
    <property type="term" value="F:catalytic activity"/>
    <property type="evidence" value="ECO:0007669"/>
    <property type="project" value="UniProtKB-ARBA"/>
</dbReference>
<dbReference type="InterPro" id="IPR012341">
    <property type="entry name" value="6hp_glycosidase-like_sf"/>
</dbReference>
<dbReference type="InterPro" id="IPR035396">
    <property type="entry name" value="Bac_rhamnosid6H"/>
</dbReference>
<dbReference type="Pfam" id="PF17389">
    <property type="entry name" value="Bac_rhamnosid6H"/>
    <property type="match status" value="1"/>
</dbReference>
<gene>
    <name evidence="4" type="ORF">CNMCM6805_009527</name>
</gene>
<feature type="domain" description="Alpha-L-rhamnosidase C-terminal" evidence="3">
    <location>
        <begin position="875"/>
        <end position="940"/>
    </location>
</feature>
<evidence type="ECO:0000259" key="2">
    <source>
        <dbReference type="Pfam" id="PF17389"/>
    </source>
</evidence>
<evidence type="ECO:0000256" key="1">
    <source>
        <dbReference type="SAM" id="MobiDB-lite"/>
    </source>
</evidence>
<dbReference type="GO" id="GO:0005975">
    <property type="term" value="P:carbohydrate metabolic process"/>
    <property type="evidence" value="ECO:0007669"/>
    <property type="project" value="InterPro"/>
</dbReference>
<proteinExistence type="predicted"/>
<dbReference type="Gene3D" id="1.50.10.10">
    <property type="match status" value="1"/>
</dbReference>
<keyword evidence="5" id="KW-1185">Reference proteome</keyword>
<dbReference type="InterPro" id="IPR035398">
    <property type="entry name" value="Bac_rhamnosid_C"/>
</dbReference>
<evidence type="ECO:0000313" key="4">
    <source>
        <dbReference type="EMBL" id="KAF4233042.1"/>
    </source>
</evidence>
<feature type="region of interest" description="Disordered" evidence="1">
    <location>
        <begin position="279"/>
        <end position="311"/>
    </location>
</feature>
<accession>A0A8H4M7B5</accession>
<dbReference type="Gene3D" id="2.60.420.10">
    <property type="entry name" value="Maltose phosphorylase, domain 3"/>
    <property type="match status" value="1"/>
</dbReference>
<feature type="domain" description="Alpha-L-rhamnosidase six-hairpin glycosidase" evidence="2">
    <location>
        <begin position="552"/>
        <end position="771"/>
    </location>
</feature>
<protein>
    <recommendedName>
        <fullName evidence="6">Alpha-L-rhamnosidase A</fullName>
    </recommendedName>
</protein>
<dbReference type="Pfam" id="PF17390">
    <property type="entry name" value="Bac_rhamnosid_C"/>
    <property type="match status" value="1"/>
</dbReference>
<dbReference type="SUPFAM" id="SSF48208">
    <property type="entry name" value="Six-hairpin glycosidases"/>
    <property type="match status" value="1"/>
</dbReference>
<dbReference type="EMBL" id="JAAAPX010000083">
    <property type="protein sequence ID" value="KAF4233042.1"/>
    <property type="molecule type" value="Genomic_DNA"/>
</dbReference>
<comment type="caution">
    <text evidence="4">The sequence shown here is derived from an EMBL/GenBank/DDBJ whole genome shotgun (WGS) entry which is preliminary data.</text>
</comment>